<gene>
    <name evidence="6" type="ordered locus">Rsph17025_3158</name>
</gene>
<dbReference type="InterPro" id="IPR005471">
    <property type="entry name" value="Tscrpt_reg_IclR_N"/>
</dbReference>
<organism evidence="6">
    <name type="scientific">Cereibacter sphaeroides (strain ATCC 17025 / ATH 2.4.3)</name>
    <name type="common">Rhodobacter sphaeroides</name>
    <dbReference type="NCBI Taxonomy" id="349102"/>
    <lineage>
        <taxon>Bacteria</taxon>
        <taxon>Pseudomonadati</taxon>
        <taxon>Pseudomonadota</taxon>
        <taxon>Alphaproteobacteria</taxon>
        <taxon>Rhodobacterales</taxon>
        <taxon>Paracoccaceae</taxon>
        <taxon>Cereibacter</taxon>
    </lineage>
</organism>
<dbReference type="GO" id="GO:0045892">
    <property type="term" value="P:negative regulation of DNA-templated transcription"/>
    <property type="evidence" value="ECO:0007669"/>
    <property type="project" value="TreeGrafter"/>
</dbReference>
<accession>A4WXC8</accession>
<dbReference type="Pfam" id="PF09339">
    <property type="entry name" value="HTH_IclR"/>
    <property type="match status" value="1"/>
</dbReference>
<geneLocation type="plasmid" evidence="6">
    <name>pRSPA01</name>
</geneLocation>
<protein>
    <submittedName>
        <fullName evidence="6">Transcriptional regulator, IclR family</fullName>
    </submittedName>
</protein>
<keyword evidence="3" id="KW-0804">Transcription</keyword>
<dbReference type="GO" id="GO:0003677">
    <property type="term" value="F:DNA binding"/>
    <property type="evidence" value="ECO:0007669"/>
    <property type="project" value="UniProtKB-KW"/>
</dbReference>
<feature type="domain" description="HTH iclR-type" evidence="4">
    <location>
        <begin position="3"/>
        <end position="64"/>
    </location>
</feature>
<feature type="domain" description="IclR-ED" evidence="5">
    <location>
        <begin position="53"/>
        <end position="249"/>
    </location>
</feature>
<dbReference type="SMART" id="SM00346">
    <property type="entry name" value="HTH_ICLR"/>
    <property type="match status" value="1"/>
</dbReference>
<evidence type="ECO:0000259" key="5">
    <source>
        <dbReference type="PROSITE" id="PS51078"/>
    </source>
</evidence>
<dbReference type="InterPro" id="IPR036390">
    <property type="entry name" value="WH_DNA-bd_sf"/>
</dbReference>
<name>A4WXC8_CERS5</name>
<dbReference type="Gene3D" id="3.30.450.40">
    <property type="match status" value="1"/>
</dbReference>
<sequence>MSGRGVERMLDLLEWLAETPGPYGLSAISTALDMPKSSTLLMLRSLTERGYLERLPAGDYALRRLPGDGAAGQGALLALVGPYLSRAVEETGESGFLAVLEKGRIRYLNKILPAREIRYDRDISMTRAAHKVASGVVLLAAGDDAALEAHAEAAGLSDEERAALLSAVDKAREAGFFLNLKGVVEGAAGAASVIRDATGRPVGAINISGPQPRLAAHAALVGAAVLKTATAVTEELRRRGSRISKGGEGKP</sequence>
<dbReference type="PANTHER" id="PTHR30136:SF24">
    <property type="entry name" value="HTH-TYPE TRANSCRIPTIONAL REPRESSOR ALLR"/>
    <property type="match status" value="1"/>
</dbReference>
<dbReference type="PROSITE" id="PS51078">
    <property type="entry name" value="ICLR_ED"/>
    <property type="match status" value="1"/>
</dbReference>
<dbReference type="BioCyc" id="RSPH349102:G1G8M-3262-MONOMER"/>
<dbReference type="SUPFAM" id="SSF55781">
    <property type="entry name" value="GAF domain-like"/>
    <property type="match status" value="1"/>
</dbReference>
<dbReference type="GO" id="GO:0003700">
    <property type="term" value="F:DNA-binding transcription factor activity"/>
    <property type="evidence" value="ECO:0007669"/>
    <property type="project" value="TreeGrafter"/>
</dbReference>
<dbReference type="HOGENOM" id="CLU_1132976_0_0_5"/>
<reference evidence="6" key="1">
    <citation type="submission" date="2007-04" db="EMBL/GenBank/DDBJ databases">
        <title>Complete sequence of plasmid pRSPA01 of Rhodobacter sphaeroides ATCC 17025.</title>
        <authorList>
            <consortium name="US DOE Joint Genome Institute"/>
            <person name="Copeland A."/>
            <person name="Lucas S."/>
            <person name="Lapidus A."/>
            <person name="Barry K."/>
            <person name="Detter J.C."/>
            <person name="Glavina del Rio T."/>
            <person name="Hammon N."/>
            <person name="Israni S."/>
            <person name="Dalin E."/>
            <person name="Tice H."/>
            <person name="Pitluck S."/>
            <person name="Chertkov O."/>
            <person name="Brettin T."/>
            <person name="Bruce D."/>
            <person name="Han C."/>
            <person name="Schmutz J."/>
            <person name="Larimer F."/>
            <person name="Land M."/>
            <person name="Hauser L."/>
            <person name="Kyrpides N."/>
            <person name="Kim E."/>
            <person name="Richardson P."/>
            <person name="Mackenzie C."/>
            <person name="Choudhary M."/>
            <person name="Donohue T.J."/>
            <person name="Kaplan S."/>
        </authorList>
    </citation>
    <scope>NUCLEOTIDE SEQUENCE [LARGE SCALE GENOMIC DNA]</scope>
    <source>
        <strain evidence="6">ATCC 17025</strain>
        <plasmid evidence="6">pRSPA01</plasmid>
    </source>
</reference>
<dbReference type="EMBL" id="CP000662">
    <property type="protein sequence ID" value="ABP72042.1"/>
    <property type="molecule type" value="Genomic_DNA"/>
</dbReference>
<dbReference type="AlphaFoldDB" id="A4WXC8"/>
<dbReference type="SUPFAM" id="SSF46785">
    <property type="entry name" value="Winged helix' DNA-binding domain"/>
    <property type="match status" value="1"/>
</dbReference>
<keyword evidence="2" id="KW-0238">DNA-binding</keyword>
<evidence type="ECO:0000256" key="2">
    <source>
        <dbReference type="ARBA" id="ARBA00023125"/>
    </source>
</evidence>
<keyword evidence="1" id="KW-0805">Transcription regulation</keyword>
<keyword evidence="6" id="KW-0614">Plasmid</keyword>
<dbReference type="InterPro" id="IPR036388">
    <property type="entry name" value="WH-like_DNA-bd_sf"/>
</dbReference>
<proteinExistence type="predicted"/>
<dbReference type="Pfam" id="PF01614">
    <property type="entry name" value="IclR_C"/>
    <property type="match status" value="1"/>
</dbReference>
<dbReference type="PROSITE" id="PS51077">
    <property type="entry name" value="HTH_ICLR"/>
    <property type="match status" value="1"/>
</dbReference>
<evidence type="ECO:0000313" key="6">
    <source>
        <dbReference type="EMBL" id="ABP72042.1"/>
    </source>
</evidence>
<dbReference type="InterPro" id="IPR050707">
    <property type="entry name" value="HTH_MetabolicPath_Reg"/>
</dbReference>
<dbReference type="InterPro" id="IPR029016">
    <property type="entry name" value="GAF-like_dom_sf"/>
</dbReference>
<dbReference type="PANTHER" id="PTHR30136">
    <property type="entry name" value="HELIX-TURN-HELIX TRANSCRIPTIONAL REGULATOR, ICLR FAMILY"/>
    <property type="match status" value="1"/>
</dbReference>
<evidence type="ECO:0000259" key="4">
    <source>
        <dbReference type="PROSITE" id="PS51077"/>
    </source>
</evidence>
<dbReference type="KEGG" id="rsq:Rsph17025_3158"/>
<dbReference type="Gene3D" id="1.10.10.10">
    <property type="entry name" value="Winged helix-like DNA-binding domain superfamily/Winged helix DNA-binding domain"/>
    <property type="match status" value="1"/>
</dbReference>
<evidence type="ECO:0000256" key="1">
    <source>
        <dbReference type="ARBA" id="ARBA00023015"/>
    </source>
</evidence>
<dbReference type="InterPro" id="IPR014757">
    <property type="entry name" value="Tscrpt_reg_IclR_C"/>
</dbReference>
<evidence type="ECO:0000256" key="3">
    <source>
        <dbReference type="ARBA" id="ARBA00023163"/>
    </source>
</evidence>